<dbReference type="AlphaFoldDB" id="A0A9W6YXP3"/>
<evidence type="ECO:0000313" key="1">
    <source>
        <dbReference type="EMBL" id="GMG23594.1"/>
    </source>
</evidence>
<name>A0A9W6YXP3_AMBMO</name>
<dbReference type="EMBL" id="BSXU01001082">
    <property type="protein sequence ID" value="GMG23594.1"/>
    <property type="molecule type" value="Genomic_DNA"/>
</dbReference>
<keyword evidence="2" id="KW-1185">Reference proteome</keyword>
<proteinExistence type="predicted"/>
<gene>
    <name evidence="1" type="ORF">Amon01_000281800</name>
</gene>
<reference evidence="1" key="1">
    <citation type="submission" date="2023-04" db="EMBL/GenBank/DDBJ databases">
        <title>Ambrosiozyma monospora NBRC 1965.</title>
        <authorList>
            <person name="Ichikawa N."/>
            <person name="Sato H."/>
            <person name="Tonouchi N."/>
        </authorList>
    </citation>
    <scope>NUCLEOTIDE SEQUENCE</scope>
    <source>
        <strain evidence="1">NBRC 1965</strain>
    </source>
</reference>
<sequence length="598" mass="67537">MPSDSIVSLLDHITSREKNEFHKIFNALPLDIQRIIATFFFNGCLKDESEYHTEYTDLMIQLNYKLSISIISEEELDMGFMLNGSTVGGFRSSCCYFKQFLTNTDLQRFPIERLDIICDYEEGSMDILMKLIERSRTFVYDCEDLVGDYVFSGIINKVNELTIHQASDLVVVLENISFYYNLNHLIIDMDDDGSLEEYLSNIQVACQLVSEVTVNICCPTFIEPDSYTTLAEIPNLNIELTGLRLTTNWLPYLDILIENKADLSWADLDEYTYSPSTFKKLITYDLTSQVEISCQDSIDGCNFTGKNLIVCDISAATMRNCDLSGLKRLLTLTLNLVNIDLKTLESIPDSVSILNLYLKYNIISIIDPNSKFANSLPTTKKLSLPRKLMTLSTNTPSIFDVFDISSATSLNTLELSLDELGIHQFSKLDEENTLWDDIPSSVKRITIKLNMLITAEESPVVNVRIGPNHMLTVDIQITELVPPSVIHLTSISNPRIIKQIHSIGRPCLVVSGVCGIPVHIRSLNSFGPVSCLSAHYLIISNRDSRGICVKNTDLVKTYDDLDGYEEDVEIEDIFLQRGFEMVKKYSEMILFKAKLAGV</sequence>
<dbReference type="Proteomes" id="UP001165063">
    <property type="component" value="Unassembled WGS sequence"/>
</dbReference>
<evidence type="ECO:0000313" key="2">
    <source>
        <dbReference type="Proteomes" id="UP001165063"/>
    </source>
</evidence>
<organism evidence="1 2">
    <name type="scientific">Ambrosiozyma monospora</name>
    <name type="common">Yeast</name>
    <name type="synonym">Endomycopsis monosporus</name>
    <dbReference type="NCBI Taxonomy" id="43982"/>
    <lineage>
        <taxon>Eukaryota</taxon>
        <taxon>Fungi</taxon>
        <taxon>Dikarya</taxon>
        <taxon>Ascomycota</taxon>
        <taxon>Saccharomycotina</taxon>
        <taxon>Pichiomycetes</taxon>
        <taxon>Pichiales</taxon>
        <taxon>Pichiaceae</taxon>
        <taxon>Ambrosiozyma</taxon>
    </lineage>
</organism>
<protein>
    <submittedName>
        <fullName evidence="1">Unnamed protein product</fullName>
    </submittedName>
</protein>
<comment type="caution">
    <text evidence="1">The sequence shown here is derived from an EMBL/GenBank/DDBJ whole genome shotgun (WGS) entry which is preliminary data.</text>
</comment>
<accession>A0A9W6YXP3</accession>